<feature type="compositionally biased region" description="Low complexity" evidence="1">
    <location>
        <begin position="322"/>
        <end position="334"/>
    </location>
</feature>
<organism evidence="2 3">
    <name type="scientific">Alosa alosa</name>
    <name type="common">allis shad</name>
    <dbReference type="NCBI Taxonomy" id="278164"/>
    <lineage>
        <taxon>Eukaryota</taxon>
        <taxon>Metazoa</taxon>
        <taxon>Chordata</taxon>
        <taxon>Craniata</taxon>
        <taxon>Vertebrata</taxon>
        <taxon>Euteleostomi</taxon>
        <taxon>Actinopterygii</taxon>
        <taxon>Neopterygii</taxon>
        <taxon>Teleostei</taxon>
        <taxon>Clupei</taxon>
        <taxon>Clupeiformes</taxon>
        <taxon>Clupeoidei</taxon>
        <taxon>Clupeidae</taxon>
        <taxon>Alosa</taxon>
    </lineage>
</organism>
<comment type="caution">
    <text evidence="2">The sequence shown here is derived from an EMBL/GenBank/DDBJ whole genome shotgun (WGS) entry which is preliminary data.</text>
</comment>
<reference evidence="2" key="1">
    <citation type="submission" date="2020-10" db="EMBL/GenBank/DDBJ databases">
        <title>Chromosome-scale genome assembly of the Allis shad, Alosa alosa.</title>
        <authorList>
            <person name="Margot Z."/>
            <person name="Christophe K."/>
            <person name="Cabau C."/>
            <person name="Louis A."/>
            <person name="Berthelot C."/>
            <person name="Parey E."/>
            <person name="Roest Crollius H."/>
            <person name="Montfort J."/>
            <person name="Robinson-Rechavi M."/>
            <person name="Bucao C."/>
            <person name="Bouchez O."/>
            <person name="Gislard M."/>
            <person name="Lluch J."/>
            <person name="Milhes M."/>
            <person name="Lampietro C."/>
            <person name="Lopez Roques C."/>
            <person name="Donnadieu C."/>
            <person name="Braasch I."/>
            <person name="Desvignes T."/>
            <person name="Postlethwait J."/>
            <person name="Bobe J."/>
            <person name="Guiguen Y."/>
        </authorList>
    </citation>
    <scope>NUCLEOTIDE SEQUENCE</scope>
    <source>
        <strain evidence="2">M-15738</strain>
        <tissue evidence="2">Blood</tissue>
    </source>
</reference>
<protein>
    <submittedName>
        <fullName evidence="2">Uncharacterized protein</fullName>
    </submittedName>
</protein>
<keyword evidence="3" id="KW-1185">Reference proteome</keyword>
<name>A0AAV6GUW5_9TELE</name>
<dbReference type="Proteomes" id="UP000823561">
    <property type="component" value="Chromosome 8"/>
</dbReference>
<evidence type="ECO:0000256" key="1">
    <source>
        <dbReference type="SAM" id="MobiDB-lite"/>
    </source>
</evidence>
<accession>A0AAV6GUW5</accession>
<dbReference type="EMBL" id="JADWDJ010000008">
    <property type="protein sequence ID" value="KAG5277505.1"/>
    <property type="molecule type" value="Genomic_DNA"/>
</dbReference>
<gene>
    <name evidence="2" type="ORF">AALO_G00118400</name>
</gene>
<proteinExistence type="predicted"/>
<feature type="compositionally biased region" description="Polar residues" evidence="1">
    <location>
        <begin position="1"/>
        <end position="21"/>
    </location>
</feature>
<evidence type="ECO:0000313" key="2">
    <source>
        <dbReference type="EMBL" id="KAG5277505.1"/>
    </source>
</evidence>
<feature type="region of interest" description="Disordered" evidence="1">
    <location>
        <begin position="1"/>
        <end position="26"/>
    </location>
</feature>
<evidence type="ECO:0000313" key="3">
    <source>
        <dbReference type="Proteomes" id="UP000823561"/>
    </source>
</evidence>
<feature type="region of interest" description="Disordered" evidence="1">
    <location>
        <begin position="318"/>
        <end position="345"/>
    </location>
</feature>
<dbReference type="AlphaFoldDB" id="A0AAV6GUW5"/>
<sequence>MAHVNSNSPATKGRATSQVKSSAEDFDGDLTEFTSKLISAEDLERMHLSSEPHRLSSPRLNLDLRAETLKVVRDAATGQEQALKVAIESMRREMKQVMRSRQGERERKLAVLLEGRQTRVTQMEKWNEGKKHISHQKREEGECAMLKDAIAQLPRVIHSLDRMRMVELEEWVKKEEEEDSLEWATWREQVLHLDTITRQQSRDAVARVAQLWNTAENGGRQNISAATLALPSQLPPLPSKLPLLPSQLPPLPSKLPPLPAKLLPLNPPLLRAFCNPVAPLPPIQCKREQEDLDLESVSEHSTQSAVAEHLMVNLDADGQSPEATSTLSSESLAAGDSGVEQERKKTRSIKERFFHFLGQRNCCSARGLSRPTNPL</sequence>